<evidence type="ECO:0000313" key="2">
    <source>
        <dbReference type="Proteomes" id="UP001194580"/>
    </source>
</evidence>
<sequence>MVSDNHPIKGVPLSNLIGDLVQADWLALEEPRLIFVVPSHAYADFKKQNYLTSEGKVCTTIPADRQRVKQYALKIDLESAA</sequence>
<evidence type="ECO:0000313" key="1">
    <source>
        <dbReference type="EMBL" id="KAG0247087.1"/>
    </source>
</evidence>
<gene>
    <name evidence="1" type="ORF">BGZ95_009039</name>
</gene>
<keyword evidence="2" id="KW-1185">Reference proteome</keyword>
<organism evidence="1 2">
    <name type="scientific">Linnemannia exigua</name>
    <dbReference type="NCBI Taxonomy" id="604196"/>
    <lineage>
        <taxon>Eukaryota</taxon>
        <taxon>Fungi</taxon>
        <taxon>Fungi incertae sedis</taxon>
        <taxon>Mucoromycota</taxon>
        <taxon>Mortierellomycotina</taxon>
        <taxon>Mortierellomycetes</taxon>
        <taxon>Mortierellales</taxon>
        <taxon>Mortierellaceae</taxon>
        <taxon>Linnemannia</taxon>
    </lineage>
</organism>
<dbReference type="AlphaFoldDB" id="A0AAD4CZR0"/>
<name>A0AAD4CZR0_9FUNG</name>
<reference evidence="1" key="1">
    <citation type="journal article" date="2020" name="Fungal Divers.">
        <title>Resolving the Mortierellaceae phylogeny through synthesis of multi-gene phylogenetics and phylogenomics.</title>
        <authorList>
            <person name="Vandepol N."/>
            <person name="Liber J."/>
            <person name="Desiro A."/>
            <person name="Na H."/>
            <person name="Kennedy M."/>
            <person name="Barry K."/>
            <person name="Grigoriev I.V."/>
            <person name="Miller A.N."/>
            <person name="O'Donnell K."/>
            <person name="Stajich J.E."/>
            <person name="Bonito G."/>
        </authorList>
    </citation>
    <scope>NUCLEOTIDE SEQUENCE</scope>
    <source>
        <strain evidence="1">NRRL 28262</strain>
    </source>
</reference>
<dbReference type="EMBL" id="JAAAIL010005029">
    <property type="protein sequence ID" value="KAG0247087.1"/>
    <property type="molecule type" value="Genomic_DNA"/>
</dbReference>
<protein>
    <submittedName>
        <fullName evidence="1">Uncharacterized protein</fullName>
    </submittedName>
</protein>
<dbReference type="Proteomes" id="UP001194580">
    <property type="component" value="Unassembled WGS sequence"/>
</dbReference>
<comment type="caution">
    <text evidence="1">The sequence shown here is derived from an EMBL/GenBank/DDBJ whole genome shotgun (WGS) entry which is preliminary data.</text>
</comment>
<feature type="non-terminal residue" evidence="1">
    <location>
        <position position="81"/>
    </location>
</feature>
<proteinExistence type="predicted"/>
<accession>A0AAD4CZR0</accession>